<evidence type="ECO:0000313" key="1">
    <source>
        <dbReference type="EMBL" id="KAG7320564.1"/>
    </source>
</evidence>
<evidence type="ECO:0000313" key="2">
    <source>
        <dbReference type="Proteomes" id="UP000824219"/>
    </source>
</evidence>
<dbReference type="AlphaFoldDB" id="A0A9D3NFC8"/>
<organism evidence="1 2">
    <name type="scientific">Hemibagrus wyckioides</name>
    <dbReference type="NCBI Taxonomy" id="337641"/>
    <lineage>
        <taxon>Eukaryota</taxon>
        <taxon>Metazoa</taxon>
        <taxon>Chordata</taxon>
        <taxon>Craniata</taxon>
        <taxon>Vertebrata</taxon>
        <taxon>Euteleostomi</taxon>
        <taxon>Actinopterygii</taxon>
        <taxon>Neopterygii</taxon>
        <taxon>Teleostei</taxon>
        <taxon>Ostariophysi</taxon>
        <taxon>Siluriformes</taxon>
        <taxon>Bagridae</taxon>
        <taxon>Hemibagrus</taxon>
    </lineage>
</organism>
<keyword evidence="2" id="KW-1185">Reference proteome</keyword>
<accession>A0A9D3NFC8</accession>
<gene>
    <name evidence="1" type="ORF">KOW79_016417</name>
</gene>
<protein>
    <submittedName>
        <fullName evidence="1">Uncharacterized protein</fullName>
    </submittedName>
</protein>
<proteinExistence type="predicted"/>
<sequence length="104" mass="12013">MVKELWDLQQLCGSSSSFCSCASAETQLKDECEPELRSVSSESSASELVINWSRVSDRRGDDHIRALRDLREERIDLRTPRSRTAVSLSYLRNVFFLPRCLRFL</sequence>
<dbReference type="Proteomes" id="UP000824219">
    <property type="component" value="Linkage Group LG19"/>
</dbReference>
<dbReference type="PROSITE" id="PS51257">
    <property type="entry name" value="PROKAR_LIPOPROTEIN"/>
    <property type="match status" value="1"/>
</dbReference>
<comment type="caution">
    <text evidence="1">The sequence shown here is derived from an EMBL/GenBank/DDBJ whole genome shotgun (WGS) entry which is preliminary data.</text>
</comment>
<name>A0A9D3NFC8_9TELE</name>
<reference evidence="1 2" key="1">
    <citation type="submission" date="2021-06" db="EMBL/GenBank/DDBJ databases">
        <title>Chromosome-level genome assembly of the red-tail catfish (Hemibagrus wyckioides).</title>
        <authorList>
            <person name="Shao F."/>
        </authorList>
    </citation>
    <scope>NUCLEOTIDE SEQUENCE [LARGE SCALE GENOMIC DNA]</scope>
    <source>
        <strain evidence="1">EC202008001</strain>
        <tissue evidence="1">Blood</tissue>
    </source>
</reference>
<dbReference type="EMBL" id="JAHKSW010000019">
    <property type="protein sequence ID" value="KAG7320564.1"/>
    <property type="molecule type" value="Genomic_DNA"/>
</dbReference>